<reference evidence="2 3" key="1">
    <citation type="journal article" date="2019" name="Mar. Drugs">
        <title>Comparative Genomics and CAZyme Genome Repertoires of Marine Zobellia amurskyensis KMM 3526(T) and Zobellia laminariae KMM 3676(T).</title>
        <authorList>
            <person name="Chernysheva N."/>
            <person name="Bystritskaya E."/>
            <person name="Stenkova A."/>
            <person name="Golovkin I."/>
            <person name="Nedashkovskaya O."/>
            <person name="Isaeva M."/>
        </authorList>
    </citation>
    <scope>NUCLEOTIDE SEQUENCE [LARGE SCALE GENOMIC DNA]</scope>
    <source>
        <strain evidence="2 3">KMM 3526</strain>
    </source>
</reference>
<dbReference type="AlphaFoldDB" id="A0A7X2ZU18"/>
<accession>A0A7X2ZU18</accession>
<dbReference type="EMBL" id="RCNR01000018">
    <property type="protein sequence ID" value="MUH36382.1"/>
    <property type="molecule type" value="Genomic_DNA"/>
</dbReference>
<evidence type="ECO:0000313" key="3">
    <source>
        <dbReference type="Proteomes" id="UP000540519"/>
    </source>
</evidence>
<evidence type="ECO:0000313" key="2">
    <source>
        <dbReference type="EMBL" id="MUH36382.1"/>
    </source>
</evidence>
<feature type="domain" description="Fe/B12 periplasmic-binding" evidence="1">
    <location>
        <begin position="141"/>
        <end position="413"/>
    </location>
</feature>
<evidence type="ECO:0000259" key="1">
    <source>
        <dbReference type="PROSITE" id="PS50983"/>
    </source>
</evidence>
<gene>
    <name evidence="2" type="ORF">D9O36_11075</name>
</gene>
<dbReference type="Pfam" id="PF01497">
    <property type="entry name" value="Peripla_BP_2"/>
    <property type="match status" value="1"/>
</dbReference>
<dbReference type="SUPFAM" id="SSF53807">
    <property type="entry name" value="Helical backbone' metal receptor"/>
    <property type="match status" value="1"/>
</dbReference>
<dbReference type="PANTHER" id="PTHR30535:SF34">
    <property type="entry name" value="MOLYBDATE-BINDING PROTEIN MOLA"/>
    <property type="match status" value="1"/>
</dbReference>
<keyword evidence="3" id="KW-1185">Reference proteome</keyword>
<dbReference type="PANTHER" id="PTHR30535">
    <property type="entry name" value="VITAMIN B12-BINDING PROTEIN"/>
    <property type="match status" value="1"/>
</dbReference>
<dbReference type="PROSITE" id="PS50983">
    <property type="entry name" value="FE_B12_PBP"/>
    <property type="match status" value="1"/>
</dbReference>
<dbReference type="Proteomes" id="UP000540519">
    <property type="component" value="Unassembled WGS sequence"/>
</dbReference>
<proteinExistence type="predicted"/>
<dbReference type="Gene3D" id="3.40.50.1980">
    <property type="entry name" value="Nitrogenase molybdenum iron protein domain"/>
    <property type="match status" value="2"/>
</dbReference>
<sequence length="426" mass="47625">MIISRLCTPFLKNNYLTSFFLAHKECTFIATTKHVLSYNNKPNTLKNSILLLVSCLFIACKTDKKSDSSLGSLHPTKIEINHAKGFTIEKSNNGLTIIEVSSAWPGATTTFKYALIPKDKMASMTLNKDEYDAIITTPVKRLIVTSTTHIPSLEALGVIDRLVGFPKTELISSENTRKLIDNGAIKELGNNETLNTEIAISLRPDVVVGFGINNQNKAYETVVRSNIPLVYNGDWTEESPLGKAEWIKFFAPFFGLETKADSVFKSIEKSYLQTQAIVKNVTKKPTVLTGGLYKDVWHVAGGKSWMAQFLKDAKTDYLWKDTPETGGIGLSLESVLATAQNADYWLNPSMLTSYKDIEESNNHYTQFDAYKNKTVFSNTIAKGATGGLLYYELGPMRPDLVLKDLIHIFHPELLPDHELFFFKPLE</sequence>
<dbReference type="InterPro" id="IPR002491">
    <property type="entry name" value="ABC_transptr_periplasmic_BD"/>
</dbReference>
<protein>
    <submittedName>
        <fullName evidence="2">ABC transporter substrate-binding protein</fullName>
    </submittedName>
</protein>
<name>A0A7X2ZU18_9FLAO</name>
<comment type="caution">
    <text evidence="2">The sequence shown here is derived from an EMBL/GenBank/DDBJ whole genome shotgun (WGS) entry which is preliminary data.</text>
</comment>
<dbReference type="InterPro" id="IPR050902">
    <property type="entry name" value="ABC_Transporter_SBP"/>
</dbReference>
<dbReference type="OrthoDB" id="9812528at2"/>
<organism evidence="2 3">
    <name type="scientific">Zobellia amurskyensis</name>
    <dbReference type="NCBI Taxonomy" id="248905"/>
    <lineage>
        <taxon>Bacteria</taxon>
        <taxon>Pseudomonadati</taxon>
        <taxon>Bacteroidota</taxon>
        <taxon>Flavobacteriia</taxon>
        <taxon>Flavobacteriales</taxon>
        <taxon>Flavobacteriaceae</taxon>
        <taxon>Zobellia</taxon>
    </lineage>
</organism>
<dbReference type="GO" id="GO:0071281">
    <property type="term" value="P:cellular response to iron ion"/>
    <property type="evidence" value="ECO:0007669"/>
    <property type="project" value="TreeGrafter"/>
</dbReference>